<dbReference type="Proteomes" id="UP001227831">
    <property type="component" value="Unassembled WGS sequence"/>
</dbReference>
<accession>A0ABU1A7P3</accession>
<comment type="similarity">
    <text evidence="2">Belongs to the acyltransferase 3 family.</text>
</comment>
<keyword evidence="9" id="KW-0012">Acyltransferase</keyword>
<comment type="caution">
    <text evidence="9">The sequence shown here is derived from an EMBL/GenBank/DDBJ whole genome shotgun (WGS) entry which is preliminary data.</text>
</comment>
<feature type="transmembrane region" description="Helical" evidence="7">
    <location>
        <begin position="146"/>
        <end position="164"/>
    </location>
</feature>
<evidence type="ECO:0000256" key="5">
    <source>
        <dbReference type="ARBA" id="ARBA00022989"/>
    </source>
</evidence>
<dbReference type="PANTHER" id="PTHR40074:SF2">
    <property type="entry name" value="O-ACETYLTRANSFERASE WECH"/>
    <property type="match status" value="1"/>
</dbReference>
<dbReference type="EMBL" id="JAVCWF010000001">
    <property type="protein sequence ID" value="MDQ7936966.1"/>
    <property type="molecule type" value="Genomic_DNA"/>
</dbReference>
<gene>
    <name evidence="9" type="ORF">RA086_04825</name>
</gene>
<dbReference type="GO" id="GO:0016746">
    <property type="term" value="F:acyltransferase activity"/>
    <property type="evidence" value="ECO:0007669"/>
    <property type="project" value="UniProtKB-KW"/>
</dbReference>
<comment type="subcellular location">
    <subcellularLocation>
        <location evidence="1">Cell membrane</location>
        <topology evidence="1">Multi-pass membrane protein</topology>
    </subcellularLocation>
</comment>
<evidence type="ECO:0000313" key="10">
    <source>
        <dbReference type="Proteomes" id="UP001227831"/>
    </source>
</evidence>
<feature type="transmembrane region" description="Helical" evidence="7">
    <location>
        <begin position="41"/>
        <end position="66"/>
    </location>
</feature>
<proteinExistence type="inferred from homology"/>
<keyword evidence="4 7" id="KW-0812">Transmembrane</keyword>
<reference evidence="9 10" key="1">
    <citation type="journal article" date="2023" name="Int. J. Syst. Evol. Microbiol.">
        <title>Lactiplantibacillus brownii sp. nov., a novel psychrotolerant species isolated from sauerkraut.</title>
        <authorList>
            <person name="Heng Y.C."/>
            <person name="Silvaraju S."/>
            <person name="Lee J.K.Y."/>
            <person name="Kittelmann S."/>
        </authorList>
    </citation>
    <scope>NUCLEOTIDE SEQUENCE [LARGE SCALE GENOMIC DNA]</scope>
    <source>
        <strain evidence="9 10">WILCCON 0030</strain>
    </source>
</reference>
<dbReference type="PANTHER" id="PTHR40074">
    <property type="entry name" value="O-ACETYLTRANSFERASE WECH"/>
    <property type="match status" value="1"/>
</dbReference>
<feature type="transmembrane region" description="Helical" evidence="7">
    <location>
        <begin position="78"/>
        <end position="96"/>
    </location>
</feature>
<keyword evidence="3" id="KW-1003">Cell membrane</keyword>
<feature type="transmembrane region" description="Helical" evidence="7">
    <location>
        <begin position="170"/>
        <end position="188"/>
    </location>
</feature>
<dbReference type="Pfam" id="PF01757">
    <property type="entry name" value="Acyl_transf_3"/>
    <property type="match status" value="1"/>
</dbReference>
<feature type="domain" description="Acyltransferase 3" evidence="8">
    <location>
        <begin position="6"/>
        <end position="319"/>
    </location>
</feature>
<evidence type="ECO:0000256" key="3">
    <source>
        <dbReference type="ARBA" id="ARBA00022475"/>
    </source>
</evidence>
<keyword evidence="9" id="KW-0808">Transferase</keyword>
<evidence type="ECO:0000256" key="7">
    <source>
        <dbReference type="SAM" id="Phobius"/>
    </source>
</evidence>
<keyword evidence="10" id="KW-1185">Reference proteome</keyword>
<dbReference type="RefSeq" id="WP_308702749.1">
    <property type="nucleotide sequence ID" value="NZ_AP027463.1"/>
</dbReference>
<evidence type="ECO:0000256" key="6">
    <source>
        <dbReference type="ARBA" id="ARBA00023136"/>
    </source>
</evidence>
<evidence type="ECO:0000259" key="8">
    <source>
        <dbReference type="Pfam" id="PF01757"/>
    </source>
</evidence>
<evidence type="ECO:0000256" key="1">
    <source>
        <dbReference type="ARBA" id="ARBA00004651"/>
    </source>
</evidence>
<evidence type="ECO:0000313" key="9">
    <source>
        <dbReference type="EMBL" id="MDQ7936966.1"/>
    </source>
</evidence>
<evidence type="ECO:0000256" key="4">
    <source>
        <dbReference type="ARBA" id="ARBA00022692"/>
    </source>
</evidence>
<feature type="transmembrane region" description="Helical" evidence="7">
    <location>
        <begin position="7"/>
        <end position="29"/>
    </location>
</feature>
<sequence length="336" mass="39025">MKTRNSAFELLRIIAMFMIVLYHSVFWGPLNQITSLSTNRIFAQLFLVGGKLGVNLFVMISGYFLVTSKAKIEKVIPMWKQVFTYSAGFLVIFFMINRGNVNIKSLLRGFFPMVFNEYWFVTTYLMLYILAPYLNRLIKSLPSRFLLRLIVILTVVISILPSIFQNQMAVSNLGWFILLYIIAAYLRLYGVPSKLIARHFNVWFLAISAALLYGSIIIMDLASLKFTVFKGKELHFAGQESILLLCFSISIFIWVMNITPFSNKFINRVSALTFGVYLIHDNEFIRPLLWQHLVPEKLLFRSSMYPISIIGITVLIYIITSFIEWIRQQVHFRKRG</sequence>
<name>A0ABU1A7P3_9LACO</name>
<protein>
    <submittedName>
        <fullName evidence="9">Acyltransferase</fullName>
        <ecNumber evidence="9">2.3.1.-</ecNumber>
    </submittedName>
</protein>
<organism evidence="9 10">
    <name type="scientific">Lactiplantibacillus brownii</name>
    <dbReference type="NCBI Taxonomy" id="3069269"/>
    <lineage>
        <taxon>Bacteria</taxon>
        <taxon>Bacillati</taxon>
        <taxon>Bacillota</taxon>
        <taxon>Bacilli</taxon>
        <taxon>Lactobacillales</taxon>
        <taxon>Lactobacillaceae</taxon>
        <taxon>Lactiplantibacillus</taxon>
    </lineage>
</organism>
<feature type="transmembrane region" description="Helical" evidence="7">
    <location>
        <begin position="200"/>
        <end position="222"/>
    </location>
</feature>
<evidence type="ECO:0000256" key="2">
    <source>
        <dbReference type="ARBA" id="ARBA00007400"/>
    </source>
</evidence>
<dbReference type="InterPro" id="IPR002656">
    <property type="entry name" value="Acyl_transf_3_dom"/>
</dbReference>
<feature type="transmembrane region" description="Helical" evidence="7">
    <location>
        <begin position="265"/>
        <end position="285"/>
    </location>
</feature>
<keyword evidence="5 7" id="KW-1133">Transmembrane helix</keyword>
<feature type="transmembrane region" description="Helical" evidence="7">
    <location>
        <begin position="242"/>
        <end position="258"/>
    </location>
</feature>
<feature type="transmembrane region" description="Helical" evidence="7">
    <location>
        <begin position="116"/>
        <end position="134"/>
    </location>
</feature>
<feature type="transmembrane region" description="Helical" evidence="7">
    <location>
        <begin position="305"/>
        <end position="326"/>
    </location>
</feature>
<keyword evidence="6 7" id="KW-0472">Membrane</keyword>
<dbReference type="EC" id="2.3.1.-" evidence="9"/>